<evidence type="ECO:0000256" key="1">
    <source>
        <dbReference type="SAM" id="MobiDB-lite"/>
    </source>
</evidence>
<dbReference type="AlphaFoldDB" id="A0A6J4UWY2"/>
<feature type="region of interest" description="Disordered" evidence="1">
    <location>
        <begin position="1"/>
        <end position="46"/>
    </location>
</feature>
<feature type="non-terminal residue" evidence="2">
    <location>
        <position position="1"/>
    </location>
</feature>
<sequence length="61" mass="6032">WRSGRRRPGSSAASGLTAVASPSPRTRAGSPTSIRTGSRGPPCSANTGCAALVASRQHAAA</sequence>
<name>A0A6J4UWY2_9BACT</name>
<feature type="non-terminal residue" evidence="2">
    <location>
        <position position="61"/>
    </location>
</feature>
<gene>
    <name evidence="2" type="ORF">AVDCRST_MAG59-2680</name>
</gene>
<protein>
    <submittedName>
        <fullName evidence="2">Uncharacterized protein</fullName>
    </submittedName>
</protein>
<proteinExistence type="predicted"/>
<reference evidence="2" key="1">
    <citation type="submission" date="2020-02" db="EMBL/GenBank/DDBJ databases">
        <authorList>
            <person name="Meier V. D."/>
        </authorList>
    </citation>
    <scope>NUCLEOTIDE SEQUENCE</scope>
    <source>
        <strain evidence="2">AVDCRST_MAG59</strain>
    </source>
</reference>
<evidence type="ECO:0000313" key="2">
    <source>
        <dbReference type="EMBL" id="CAA9562157.1"/>
    </source>
</evidence>
<organism evidence="2">
    <name type="scientific">uncultured Thermomicrobiales bacterium</name>
    <dbReference type="NCBI Taxonomy" id="1645740"/>
    <lineage>
        <taxon>Bacteria</taxon>
        <taxon>Pseudomonadati</taxon>
        <taxon>Thermomicrobiota</taxon>
        <taxon>Thermomicrobia</taxon>
        <taxon>Thermomicrobiales</taxon>
        <taxon>environmental samples</taxon>
    </lineage>
</organism>
<accession>A0A6J4UWY2</accession>
<dbReference type="EMBL" id="CADCWF010000170">
    <property type="protein sequence ID" value="CAA9562157.1"/>
    <property type="molecule type" value="Genomic_DNA"/>
</dbReference>